<evidence type="ECO:0000313" key="8">
    <source>
        <dbReference type="Proteomes" id="UP000469346"/>
    </source>
</evidence>
<keyword evidence="5" id="KW-0949">S-adenosyl-L-methionine</keyword>
<dbReference type="EMBL" id="JAAGRR010000128">
    <property type="protein sequence ID" value="NDY43171.1"/>
    <property type="molecule type" value="Genomic_DNA"/>
</dbReference>
<dbReference type="SUPFAM" id="SSF47757">
    <property type="entry name" value="Chemotaxis receptor methyltransferase CheR, N-terminal domain"/>
    <property type="match status" value="1"/>
</dbReference>
<dbReference type="Gene3D" id="1.10.155.10">
    <property type="entry name" value="Chemotaxis receptor methyltransferase CheR, N-terminal domain"/>
    <property type="match status" value="1"/>
</dbReference>
<dbReference type="InterPro" id="IPR022641">
    <property type="entry name" value="CheR_N"/>
</dbReference>
<evidence type="ECO:0000259" key="6">
    <source>
        <dbReference type="PROSITE" id="PS50123"/>
    </source>
</evidence>
<dbReference type="SMART" id="SM00138">
    <property type="entry name" value="MeTrc"/>
    <property type="match status" value="1"/>
</dbReference>
<dbReference type="Proteomes" id="UP000469346">
    <property type="component" value="Unassembled WGS sequence"/>
</dbReference>
<dbReference type="InterPro" id="IPR050903">
    <property type="entry name" value="Bact_Chemotaxis_MeTrfase"/>
</dbReference>
<dbReference type="PROSITE" id="PS50123">
    <property type="entry name" value="CHER"/>
    <property type="match status" value="1"/>
</dbReference>
<organism evidence="7 8">
    <name type="scientific">Dissulfurirhabdus thermomarina</name>
    <dbReference type="NCBI Taxonomy" id="1765737"/>
    <lineage>
        <taxon>Bacteria</taxon>
        <taxon>Deltaproteobacteria</taxon>
        <taxon>Dissulfurirhabdaceae</taxon>
        <taxon>Dissulfurirhabdus</taxon>
    </lineage>
</organism>
<dbReference type="AlphaFoldDB" id="A0A6N9TPG9"/>
<dbReference type="GO" id="GO:0032259">
    <property type="term" value="P:methylation"/>
    <property type="evidence" value="ECO:0007669"/>
    <property type="project" value="UniProtKB-KW"/>
</dbReference>
<accession>A0A6N9TPG9</accession>
<dbReference type="PRINTS" id="PR00996">
    <property type="entry name" value="CHERMTFRASE"/>
</dbReference>
<dbReference type="EC" id="2.1.1.80" evidence="2"/>
<evidence type="ECO:0000256" key="3">
    <source>
        <dbReference type="ARBA" id="ARBA00022603"/>
    </source>
</evidence>
<comment type="caution">
    <text evidence="7">The sequence shown here is derived from an EMBL/GenBank/DDBJ whole genome shotgun (WGS) entry which is preliminary data.</text>
</comment>
<evidence type="ECO:0000256" key="2">
    <source>
        <dbReference type="ARBA" id="ARBA00012534"/>
    </source>
</evidence>
<gene>
    <name evidence="7" type="ORF">G3N55_10000</name>
</gene>
<comment type="catalytic activity">
    <reaction evidence="1">
        <text>L-glutamyl-[protein] + S-adenosyl-L-methionine = [protein]-L-glutamate 5-O-methyl ester + S-adenosyl-L-homocysteine</text>
        <dbReference type="Rhea" id="RHEA:24452"/>
        <dbReference type="Rhea" id="RHEA-COMP:10208"/>
        <dbReference type="Rhea" id="RHEA-COMP:10311"/>
        <dbReference type="ChEBI" id="CHEBI:29973"/>
        <dbReference type="ChEBI" id="CHEBI:57856"/>
        <dbReference type="ChEBI" id="CHEBI:59789"/>
        <dbReference type="ChEBI" id="CHEBI:82795"/>
        <dbReference type="EC" id="2.1.1.80"/>
    </reaction>
</comment>
<evidence type="ECO:0000256" key="5">
    <source>
        <dbReference type="ARBA" id="ARBA00022691"/>
    </source>
</evidence>
<dbReference type="RefSeq" id="WP_163299285.1">
    <property type="nucleotide sequence ID" value="NZ_JAAGRR010000128.1"/>
</dbReference>
<dbReference type="InterPro" id="IPR029063">
    <property type="entry name" value="SAM-dependent_MTases_sf"/>
</dbReference>
<dbReference type="SUPFAM" id="SSF53335">
    <property type="entry name" value="S-adenosyl-L-methionine-dependent methyltransferases"/>
    <property type="match status" value="1"/>
</dbReference>
<name>A0A6N9TPG9_DISTH</name>
<dbReference type="Gene3D" id="3.40.50.150">
    <property type="entry name" value="Vaccinia Virus protein VP39"/>
    <property type="match status" value="1"/>
</dbReference>
<keyword evidence="4 7" id="KW-0808">Transferase</keyword>
<dbReference type="PANTHER" id="PTHR24422:SF19">
    <property type="entry name" value="CHEMOTAXIS PROTEIN METHYLTRANSFERASE"/>
    <property type="match status" value="1"/>
</dbReference>
<dbReference type="InterPro" id="IPR036804">
    <property type="entry name" value="CheR_N_sf"/>
</dbReference>
<dbReference type="Pfam" id="PF01739">
    <property type="entry name" value="CheR"/>
    <property type="match status" value="1"/>
</dbReference>
<feature type="domain" description="CheR-type methyltransferase" evidence="6">
    <location>
        <begin position="20"/>
        <end position="300"/>
    </location>
</feature>
<dbReference type="PANTHER" id="PTHR24422">
    <property type="entry name" value="CHEMOTAXIS PROTEIN METHYLTRANSFERASE"/>
    <property type="match status" value="1"/>
</dbReference>
<evidence type="ECO:0000256" key="1">
    <source>
        <dbReference type="ARBA" id="ARBA00001541"/>
    </source>
</evidence>
<keyword evidence="3 7" id="KW-0489">Methyltransferase</keyword>
<dbReference type="Pfam" id="PF03705">
    <property type="entry name" value="CheR_N"/>
    <property type="match status" value="1"/>
</dbReference>
<evidence type="ECO:0000313" key="7">
    <source>
        <dbReference type="EMBL" id="NDY43171.1"/>
    </source>
</evidence>
<evidence type="ECO:0000256" key="4">
    <source>
        <dbReference type="ARBA" id="ARBA00022679"/>
    </source>
</evidence>
<reference evidence="7 8" key="1">
    <citation type="submission" date="2020-02" db="EMBL/GenBank/DDBJ databases">
        <title>Comparative genomics of sulfur disproportionating microorganisms.</title>
        <authorList>
            <person name="Ward L.M."/>
            <person name="Bertran E."/>
            <person name="Johnston D.T."/>
        </authorList>
    </citation>
    <scope>NUCLEOTIDE SEQUENCE [LARGE SCALE GENOMIC DNA]</scope>
    <source>
        <strain evidence="7 8">DSM 100025</strain>
    </source>
</reference>
<dbReference type="InterPro" id="IPR000780">
    <property type="entry name" value="CheR_MeTrfase"/>
</dbReference>
<dbReference type="GO" id="GO:0008983">
    <property type="term" value="F:protein-glutamate O-methyltransferase activity"/>
    <property type="evidence" value="ECO:0007669"/>
    <property type="project" value="UniProtKB-EC"/>
</dbReference>
<dbReference type="InterPro" id="IPR026024">
    <property type="entry name" value="Chemotaxis_MeTrfase_CheR"/>
</dbReference>
<keyword evidence="8" id="KW-1185">Reference proteome</keyword>
<proteinExistence type="predicted"/>
<dbReference type="InterPro" id="IPR022642">
    <property type="entry name" value="CheR_C"/>
</dbReference>
<sequence>MKTSRPPAATREAPGRGTADLFETVPLRDQEFQRLSDLIHRKAGIYLRAEKKELLKARLGKILRQRGIRRFSHYYRLVVEDETGAELAALLDAISTNLTQFFRERRHLDFLTGEAIPEILRLRRLDRDRTLRIWSAGCASGEEPFSLVIACLEAKVLPPTWRLEVQATDLSTRVLAQAERGIYDIQKTTPLPRHVLHRYFQKGIGRYDGYVRVKETVRRHVRFLRHNLMEPFPWRDPMDIIFCRNVMIYFDKPTQERTVRRFHACLRPGGFLFVGHSESLIGTDHPYRYVRPTVYRKEPAA</sequence>
<protein>
    <recommendedName>
        <fullName evidence="2">protein-glutamate O-methyltransferase</fullName>
        <ecNumber evidence="2">2.1.1.80</ecNumber>
    </recommendedName>
</protein>
<dbReference type="PIRSF" id="PIRSF000410">
    <property type="entry name" value="CheR"/>
    <property type="match status" value="1"/>
</dbReference>